<protein>
    <submittedName>
        <fullName evidence="9">Hippocampus abundant transcript-like protein 1</fullName>
    </submittedName>
</protein>
<evidence type="ECO:0000313" key="9">
    <source>
        <dbReference type="EMBL" id="KAF3321155.1"/>
    </source>
</evidence>
<dbReference type="InterPro" id="IPR001958">
    <property type="entry name" value="Tet-R_TetA/multi-R_MdtG-like"/>
</dbReference>
<feature type="transmembrane region" description="Helical" evidence="7">
    <location>
        <begin position="366"/>
        <end position="393"/>
    </location>
</feature>
<dbReference type="CDD" id="cd17330">
    <property type="entry name" value="MFS_SLC46_TetA_like"/>
    <property type="match status" value="1"/>
</dbReference>
<feature type="domain" description="Major facilitator superfamily (MFS) profile" evidence="8">
    <location>
        <begin position="6"/>
        <end position="427"/>
    </location>
</feature>
<dbReference type="Proteomes" id="UP000623129">
    <property type="component" value="Unassembled WGS sequence"/>
</dbReference>
<dbReference type="GO" id="GO:0022857">
    <property type="term" value="F:transmembrane transporter activity"/>
    <property type="evidence" value="ECO:0007669"/>
    <property type="project" value="InterPro"/>
</dbReference>
<dbReference type="EMBL" id="SWLB01000027">
    <property type="protein sequence ID" value="KAF3321155.1"/>
    <property type="molecule type" value="Genomic_DNA"/>
</dbReference>
<comment type="subcellular location">
    <subcellularLocation>
        <location evidence="1">Membrane</location>
        <topology evidence="1">Multi-pass membrane protein</topology>
    </subcellularLocation>
</comment>
<dbReference type="InterPro" id="IPR005829">
    <property type="entry name" value="Sugar_transporter_CS"/>
</dbReference>
<sequence length="460" mass="49795">MKDQGELVHLFVSVFMFHFAAYMVIPATTDITMEALCPGQNECSLAIYLTGFQQAVTGLGALIVTPLVGNLSDKYGRKALLMLPTTITILPLAILAYNQSREFVYAYFAVKMFAGMFADGCMQCLSLAYVADKVCEHRRSSAFALLLGVSTAGFVCGTVLARLLPVSSTFQVAAVAAMATAAYVRLFLEESSTCVAQDDDESTKPLCSTSSSDEESYPRLTLLRKTPSFSEMISLLTSSLTLSRAAVIAFFHSLGENGLHTALLYYLKSQFHFSKDQFADLLLIIGVVGTFSQLTLMPFLAPRIDEEKLLTVGLFASCAHVFLYSIAWAYWVPYLAATCVLLSIFVNSCIRSIVSKKVGSFEQGMAQGCITGVSSFASIISPLLFTPLTAWFLSDSAPFHFKGFSIMCAGFATLTALVSSITIQTGELTTYDGLTCAGEEQNSGSEQLSPKNQTGERTII</sequence>
<feature type="transmembrane region" description="Helical" evidence="7">
    <location>
        <begin position="104"/>
        <end position="130"/>
    </location>
</feature>
<dbReference type="InterPro" id="IPR020846">
    <property type="entry name" value="MFS_dom"/>
</dbReference>
<feature type="transmembrane region" description="Helical" evidence="7">
    <location>
        <begin position="399"/>
        <end position="418"/>
    </location>
</feature>
<evidence type="ECO:0000256" key="1">
    <source>
        <dbReference type="ARBA" id="ARBA00004141"/>
    </source>
</evidence>
<evidence type="ECO:0000313" key="10">
    <source>
        <dbReference type="Proteomes" id="UP000623129"/>
    </source>
</evidence>
<evidence type="ECO:0000256" key="3">
    <source>
        <dbReference type="ARBA" id="ARBA00022692"/>
    </source>
</evidence>
<evidence type="ECO:0000256" key="2">
    <source>
        <dbReference type="ARBA" id="ARBA00022448"/>
    </source>
</evidence>
<dbReference type="InterPro" id="IPR036259">
    <property type="entry name" value="MFS_trans_sf"/>
</dbReference>
<name>A0A833QBC9_9POAL</name>
<organism evidence="9 10">
    <name type="scientific">Carex littledalei</name>
    <dbReference type="NCBI Taxonomy" id="544730"/>
    <lineage>
        <taxon>Eukaryota</taxon>
        <taxon>Viridiplantae</taxon>
        <taxon>Streptophyta</taxon>
        <taxon>Embryophyta</taxon>
        <taxon>Tracheophyta</taxon>
        <taxon>Spermatophyta</taxon>
        <taxon>Magnoliopsida</taxon>
        <taxon>Liliopsida</taxon>
        <taxon>Poales</taxon>
        <taxon>Cyperaceae</taxon>
        <taxon>Cyperoideae</taxon>
        <taxon>Cariceae</taxon>
        <taxon>Carex</taxon>
        <taxon>Carex subgen. Euthyceras</taxon>
    </lineage>
</organism>
<feature type="transmembrane region" description="Helical" evidence="7">
    <location>
        <begin position="278"/>
        <end position="297"/>
    </location>
</feature>
<comment type="caution">
    <text evidence="9">The sequence shown here is derived from an EMBL/GenBank/DDBJ whole genome shotgun (WGS) entry which is preliminary data.</text>
</comment>
<dbReference type="PANTHER" id="PTHR23504">
    <property type="entry name" value="MAJOR FACILITATOR SUPERFAMILY DOMAIN-CONTAINING PROTEIN 10"/>
    <property type="match status" value="1"/>
</dbReference>
<keyword evidence="10" id="KW-1185">Reference proteome</keyword>
<feature type="compositionally biased region" description="Polar residues" evidence="6">
    <location>
        <begin position="440"/>
        <end position="460"/>
    </location>
</feature>
<feature type="region of interest" description="Disordered" evidence="6">
    <location>
        <begin position="439"/>
        <end position="460"/>
    </location>
</feature>
<dbReference type="PRINTS" id="PR01035">
    <property type="entry name" value="TCRTETA"/>
</dbReference>
<dbReference type="PROSITE" id="PS50850">
    <property type="entry name" value="MFS"/>
    <property type="match status" value="1"/>
</dbReference>
<proteinExistence type="predicted"/>
<keyword evidence="3 7" id="KW-0812">Transmembrane</keyword>
<reference evidence="9" key="1">
    <citation type="submission" date="2020-01" db="EMBL/GenBank/DDBJ databases">
        <title>Genome sequence of Kobresia littledalei, the first chromosome-level genome in the family Cyperaceae.</title>
        <authorList>
            <person name="Qu G."/>
        </authorList>
    </citation>
    <scope>NUCLEOTIDE SEQUENCE</scope>
    <source>
        <strain evidence="9">C.B.Clarke</strain>
        <tissue evidence="9">Leaf</tissue>
    </source>
</reference>
<feature type="transmembrane region" description="Helical" evidence="7">
    <location>
        <begin position="170"/>
        <end position="188"/>
    </location>
</feature>
<dbReference type="PANTHER" id="PTHR23504:SF1">
    <property type="entry name" value="GH21943P-RELATED"/>
    <property type="match status" value="1"/>
</dbReference>
<evidence type="ECO:0000256" key="7">
    <source>
        <dbReference type="SAM" id="Phobius"/>
    </source>
</evidence>
<feature type="transmembrane region" description="Helical" evidence="7">
    <location>
        <begin position="334"/>
        <end position="354"/>
    </location>
</feature>
<dbReference type="Pfam" id="PF07690">
    <property type="entry name" value="MFS_1"/>
    <property type="match status" value="1"/>
</dbReference>
<evidence type="ECO:0000256" key="4">
    <source>
        <dbReference type="ARBA" id="ARBA00022989"/>
    </source>
</evidence>
<dbReference type="GO" id="GO:0016020">
    <property type="term" value="C:membrane"/>
    <property type="evidence" value="ECO:0007669"/>
    <property type="project" value="UniProtKB-SubCell"/>
</dbReference>
<keyword evidence="5 7" id="KW-0472">Membrane</keyword>
<keyword evidence="2" id="KW-0813">Transport</keyword>
<accession>A0A833QBC9</accession>
<feature type="transmembrane region" description="Helical" evidence="7">
    <location>
        <begin position="7"/>
        <end position="25"/>
    </location>
</feature>
<evidence type="ECO:0000256" key="6">
    <source>
        <dbReference type="SAM" id="MobiDB-lite"/>
    </source>
</evidence>
<feature type="transmembrane region" description="Helical" evidence="7">
    <location>
        <begin position="142"/>
        <end position="164"/>
    </location>
</feature>
<dbReference type="PROSITE" id="PS00216">
    <property type="entry name" value="SUGAR_TRANSPORT_1"/>
    <property type="match status" value="1"/>
</dbReference>
<dbReference type="OrthoDB" id="419616at2759"/>
<evidence type="ECO:0000256" key="5">
    <source>
        <dbReference type="ARBA" id="ARBA00023136"/>
    </source>
</evidence>
<keyword evidence="4 7" id="KW-1133">Transmembrane helix</keyword>
<dbReference type="InterPro" id="IPR011701">
    <property type="entry name" value="MFS"/>
</dbReference>
<dbReference type="AlphaFoldDB" id="A0A833QBC9"/>
<feature type="transmembrane region" description="Helical" evidence="7">
    <location>
        <begin position="80"/>
        <end position="98"/>
    </location>
</feature>
<dbReference type="Gene3D" id="1.20.1250.20">
    <property type="entry name" value="MFS general substrate transporter like domains"/>
    <property type="match status" value="1"/>
</dbReference>
<evidence type="ECO:0000259" key="8">
    <source>
        <dbReference type="PROSITE" id="PS50850"/>
    </source>
</evidence>
<dbReference type="SUPFAM" id="SSF103473">
    <property type="entry name" value="MFS general substrate transporter"/>
    <property type="match status" value="1"/>
</dbReference>
<feature type="transmembrane region" description="Helical" evidence="7">
    <location>
        <begin position="45"/>
        <end position="68"/>
    </location>
</feature>
<gene>
    <name evidence="9" type="ORF">FCM35_KLT14408</name>
</gene>